<keyword evidence="4" id="KW-0349">Heme</keyword>
<dbReference type="GO" id="GO:0004500">
    <property type="term" value="F:dopamine beta-monooxygenase activity"/>
    <property type="evidence" value="ECO:0007669"/>
    <property type="project" value="InterPro"/>
</dbReference>
<keyword evidence="9" id="KW-1185">Reference proteome</keyword>
<dbReference type="InterPro" id="IPR036939">
    <property type="entry name" value="Cu2_ascorb_mOase_N_sf"/>
</dbReference>
<dbReference type="Gene3D" id="2.60.120.230">
    <property type="match status" value="1"/>
</dbReference>
<dbReference type="Proteomes" id="UP000317835">
    <property type="component" value="Chromosome"/>
</dbReference>
<keyword evidence="3" id="KW-1015">Disulfide bond</keyword>
<evidence type="ECO:0000256" key="1">
    <source>
        <dbReference type="ARBA" id="ARBA00022723"/>
    </source>
</evidence>
<keyword evidence="6" id="KW-1133">Transmembrane helix</keyword>
<gene>
    <name evidence="8" type="ORF">ElP_05540</name>
</gene>
<dbReference type="PANTHER" id="PTHR10157">
    <property type="entry name" value="DOPAMINE BETA HYDROXYLASE RELATED"/>
    <property type="match status" value="1"/>
</dbReference>
<sequence>MIRRLGLTRSPIVGTGFGAVAILSLSSVYAYIDPDGIDRMTGGAVPGASCPSTSSRSCPTLGVEAASASCDASEDVESVPTPVVGTSALPDCCQGGASGRSALLASLALDGFEEGAGDRTTTVGDAAEGAEAPTYTKDVAPLLQANCQECHRPGQVAPFTLLSYEDARTHGPDLATVTLDRRMPPWLADPEFGDVGFRHDRSLTEAEIETFQAWVDAGMPEGDPADLPPVPEFSEGWALGEPDVIIEMPEPFEIPAGGLDVHRCFVIPNPLPEDAEVIGIEYKPGNARVVHHVLGYIDISGEARKKDAEDELQGYECQGGPMIDIRGDLGGWAPGANPDFLPEGIGRILPKGSDIVLQVHYHPDGKPEADVTRIGLHLAPKDRPIKKALHWWAAGNTDFRIPAGDGAYEVVADTLPLPCDVEVRAVAPHMHLLGTDMTMYAETPSGERIDLIRIDRWDFNWQLQYMLERPVVLPAGSVVKAIAHYDNSADNPNQSVESPIDVKFGDWTTDEMCFGFFASTKVDQDLTEGDDDDLHLLFRTQLDEAYKQMEQERRSRGTRAGDAESGSEE</sequence>
<dbReference type="GO" id="GO:0020037">
    <property type="term" value="F:heme binding"/>
    <property type="evidence" value="ECO:0007669"/>
    <property type="project" value="InterPro"/>
</dbReference>
<dbReference type="GO" id="GO:0005507">
    <property type="term" value="F:copper ion binding"/>
    <property type="evidence" value="ECO:0007669"/>
    <property type="project" value="InterPro"/>
</dbReference>
<dbReference type="OrthoDB" id="9788721at2"/>
<dbReference type="KEGG" id="tpla:ElP_05540"/>
<keyword evidence="1 4" id="KW-0479">Metal-binding</keyword>
<feature type="domain" description="Cytochrome c" evidence="7">
    <location>
        <begin position="124"/>
        <end position="219"/>
    </location>
</feature>
<evidence type="ECO:0000256" key="4">
    <source>
        <dbReference type="PROSITE-ProRule" id="PRU00433"/>
    </source>
</evidence>
<keyword evidence="6" id="KW-0472">Membrane</keyword>
<evidence type="ECO:0000313" key="9">
    <source>
        <dbReference type="Proteomes" id="UP000317835"/>
    </source>
</evidence>
<proteinExistence type="predicted"/>
<feature type="transmembrane region" description="Helical" evidence="6">
    <location>
        <begin position="12"/>
        <end position="32"/>
    </location>
</feature>
<dbReference type="PROSITE" id="PS51007">
    <property type="entry name" value="CYTC"/>
    <property type="match status" value="1"/>
</dbReference>
<evidence type="ECO:0000256" key="5">
    <source>
        <dbReference type="SAM" id="MobiDB-lite"/>
    </source>
</evidence>
<dbReference type="InterPro" id="IPR008977">
    <property type="entry name" value="PHM/PNGase_F_dom_sf"/>
</dbReference>
<dbReference type="EMBL" id="CP036426">
    <property type="protein sequence ID" value="QDV32714.1"/>
    <property type="molecule type" value="Genomic_DNA"/>
</dbReference>
<protein>
    <recommendedName>
        <fullName evidence="7">Cytochrome c domain-containing protein</fullName>
    </recommendedName>
</protein>
<evidence type="ECO:0000313" key="8">
    <source>
        <dbReference type="EMBL" id="QDV32714.1"/>
    </source>
</evidence>
<dbReference type="InterPro" id="IPR009056">
    <property type="entry name" value="Cyt_c-like_dom"/>
</dbReference>
<dbReference type="RefSeq" id="WP_145267007.1">
    <property type="nucleotide sequence ID" value="NZ_CP036426.1"/>
</dbReference>
<dbReference type="Gene3D" id="2.60.120.310">
    <property type="entry name" value="Copper type II, ascorbate-dependent monooxygenase, N-terminal domain"/>
    <property type="match status" value="1"/>
</dbReference>
<evidence type="ECO:0000259" key="7">
    <source>
        <dbReference type="PROSITE" id="PS51007"/>
    </source>
</evidence>
<dbReference type="SUPFAM" id="SSF49742">
    <property type="entry name" value="PHM/PNGase F"/>
    <property type="match status" value="2"/>
</dbReference>
<evidence type="ECO:0000256" key="2">
    <source>
        <dbReference type="ARBA" id="ARBA00023004"/>
    </source>
</evidence>
<dbReference type="AlphaFoldDB" id="A0A518GVT9"/>
<feature type="compositionally biased region" description="Basic and acidic residues" evidence="5">
    <location>
        <begin position="548"/>
        <end position="562"/>
    </location>
</feature>
<evidence type="ECO:0000256" key="6">
    <source>
        <dbReference type="SAM" id="Phobius"/>
    </source>
</evidence>
<accession>A0A518GVT9</accession>
<name>A0A518GVT9_9BACT</name>
<keyword evidence="6" id="KW-0812">Transmembrane</keyword>
<evidence type="ECO:0000256" key="3">
    <source>
        <dbReference type="ARBA" id="ARBA00023157"/>
    </source>
</evidence>
<dbReference type="GO" id="GO:0009055">
    <property type="term" value="F:electron transfer activity"/>
    <property type="evidence" value="ECO:0007669"/>
    <property type="project" value="InterPro"/>
</dbReference>
<dbReference type="InterPro" id="IPR000945">
    <property type="entry name" value="DBH-like"/>
</dbReference>
<dbReference type="PANTHER" id="PTHR10157:SF23">
    <property type="entry name" value="MOXD1 HOMOLOG 1"/>
    <property type="match status" value="1"/>
</dbReference>
<organism evidence="8 9">
    <name type="scientific">Tautonia plasticadhaerens</name>
    <dbReference type="NCBI Taxonomy" id="2527974"/>
    <lineage>
        <taxon>Bacteria</taxon>
        <taxon>Pseudomonadati</taxon>
        <taxon>Planctomycetota</taxon>
        <taxon>Planctomycetia</taxon>
        <taxon>Isosphaerales</taxon>
        <taxon>Isosphaeraceae</taxon>
        <taxon>Tautonia</taxon>
    </lineage>
</organism>
<dbReference type="InterPro" id="IPR014784">
    <property type="entry name" value="Cu2_ascorb_mOase-like_C"/>
</dbReference>
<reference evidence="8 9" key="1">
    <citation type="submission" date="2019-02" db="EMBL/GenBank/DDBJ databases">
        <title>Deep-cultivation of Planctomycetes and their phenomic and genomic characterization uncovers novel biology.</title>
        <authorList>
            <person name="Wiegand S."/>
            <person name="Jogler M."/>
            <person name="Boedeker C."/>
            <person name="Pinto D."/>
            <person name="Vollmers J."/>
            <person name="Rivas-Marin E."/>
            <person name="Kohn T."/>
            <person name="Peeters S.H."/>
            <person name="Heuer A."/>
            <person name="Rast P."/>
            <person name="Oberbeckmann S."/>
            <person name="Bunk B."/>
            <person name="Jeske O."/>
            <person name="Meyerdierks A."/>
            <person name="Storesund J.E."/>
            <person name="Kallscheuer N."/>
            <person name="Luecker S."/>
            <person name="Lage O.M."/>
            <person name="Pohl T."/>
            <person name="Merkel B.J."/>
            <person name="Hornburger P."/>
            <person name="Mueller R.-W."/>
            <person name="Bruemmer F."/>
            <person name="Labrenz M."/>
            <person name="Spormann A.M."/>
            <person name="Op den Camp H."/>
            <person name="Overmann J."/>
            <person name="Amann R."/>
            <person name="Jetten M.S.M."/>
            <person name="Mascher T."/>
            <person name="Medema M.H."/>
            <person name="Devos D.P."/>
            <person name="Kaster A.-K."/>
            <person name="Ovreas L."/>
            <person name="Rohde M."/>
            <person name="Galperin M.Y."/>
            <person name="Jogler C."/>
        </authorList>
    </citation>
    <scope>NUCLEOTIDE SEQUENCE [LARGE SCALE GENOMIC DNA]</scope>
    <source>
        <strain evidence="8 9">ElP</strain>
    </source>
</reference>
<keyword evidence="2 4" id="KW-0408">Iron</keyword>
<feature type="region of interest" description="Disordered" evidence="5">
    <location>
        <begin position="548"/>
        <end position="569"/>
    </location>
</feature>